<dbReference type="InterPro" id="IPR005496">
    <property type="entry name" value="Integral_membrane_TerC"/>
</dbReference>
<evidence type="ECO:0000313" key="8">
    <source>
        <dbReference type="Proteomes" id="UP000580654"/>
    </source>
</evidence>
<organism evidence="7 8">
    <name type="scientific">Muricoccus pecuniae</name>
    <dbReference type="NCBI Taxonomy" id="693023"/>
    <lineage>
        <taxon>Bacteria</taxon>
        <taxon>Pseudomonadati</taxon>
        <taxon>Pseudomonadota</taxon>
        <taxon>Alphaproteobacteria</taxon>
        <taxon>Acetobacterales</taxon>
        <taxon>Roseomonadaceae</taxon>
        <taxon>Muricoccus</taxon>
    </lineage>
</organism>
<gene>
    <name evidence="7" type="ORF">FHS87_000245</name>
</gene>
<dbReference type="RefSeq" id="WP_312861840.1">
    <property type="nucleotide sequence ID" value="NZ_JACIJD010000001.1"/>
</dbReference>
<dbReference type="PANTHER" id="PTHR30238:SF4">
    <property type="entry name" value="SLL1022 PROTEIN"/>
    <property type="match status" value="1"/>
</dbReference>
<comment type="similarity">
    <text evidence="2">Belongs to the TerC family.</text>
</comment>
<sequence>MEAEVLVALVALIGMEVVLGIDNLVFIAILTNRLPVERRRSARLIGLGLAVVMRLGMLAGVGWLISLTAPLFNVLGMDVSGKDLIMIAGGLFLIGKAVIEIHHRVDPGSQAEAQAANQVVASFGATVFQIILIDMVFSVDSILAAVGLTNVMWVIVVAILVSVTVMLLSMDALSNFMEKNPTVVMLALAFLVMIGMVLLGEGFGFHVPKGFVYVAMAFAAGVEGLNIWARRGSDRRVMNPASSTVAAPGQASLSQSVVAEEVLANRGRTSPGAG</sequence>
<evidence type="ECO:0000256" key="1">
    <source>
        <dbReference type="ARBA" id="ARBA00004141"/>
    </source>
</evidence>
<feature type="transmembrane region" description="Helical" evidence="6">
    <location>
        <begin position="211"/>
        <end position="229"/>
    </location>
</feature>
<dbReference type="GO" id="GO:0016020">
    <property type="term" value="C:membrane"/>
    <property type="evidence" value="ECO:0007669"/>
    <property type="project" value="UniProtKB-SubCell"/>
</dbReference>
<evidence type="ECO:0000256" key="6">
    <source>
        <dbReference type="SAM" id="Phobius"/>
    </source>
</evidence>
<evidence type="ECO:0000256" key="5">
    <source>
        <dbReference type="ARBA" id="ARBA00023136"/>
    </source>
</evidence>
<feature type="transmembrane region" description="Helical" evidence="6">
    <location>
        <begin position="182"/>
        <end position="199"/>
    </location>
</feature>
<comment type="caution">
    <text evidence="7">The sequence shown here is derived from an EMBL/GenBank/DDBJ whole genome shotgun (WGS) entry which is preliminary data.</text>
</comment>
<keyword evidence="4 6" id="KW-1133">Transmembrane helix</keyword>
<feature type="transmembrane region" description="Helical" evidence="6">
    <location>
        <begin position="115"/>
        <end position="139"/>
    </location>
</feature>
<keyword evidence="3 6" id="KW-0812">Transmembrane</keyword>
<feature type="transmembrane region" description="Helical" evidence="6">
    <location>
        <begin position="42"/>
        <end position="65"/>
    </location>
</feature>
<evidence type="ECO:0000256" key="3">
    <source>
        <dbReference type="ARBA" id="ARBA00022692"/>
    </source>
</evidence>
<proteinExistence type="inferred from homology"/>
<accession>A0A840YEC5</accession>
<name>A0A840YEC5_9PROT</name>
<evidence type="ECO:0000256" key="2">
    <source>
        <dbReference type="ARBA" id="ARBA00007511"/>
    </source>
</evidence>
<dbReference type="PANTHER" id="PTHR30238">
    <property type="entry name" value="MEMBRANE BOUND PREDICTED REDOX MODULATOR"/>
    <property type="match status" value="1"/>
</dbReference>
<feature type="transmembrane region" description="Helical" evidence="6">
    <location>
        <begin position="151"/>
        <end position="170"/>
    </location>
</feature>
<dbReference type="AlphaFoldDB" id="A0A840YEC5"/>
<reference evidence="7 8" key="1">
    <citation type="submission" date="2020-08" db="EMBL/GenBank/DDBJ databases">
        <title>Genomic Encyclopedia of Type Strains, Phase IV (KMG-IV): sequencing the most valuable type-strain genomes for metagenomic binning, comparative biology and taxonomic classification.</title>
        <authorList>
            <person name="Goeker M."/>
        </authorList>
    </citation>
    <scope>NUCLEOTIDE SEQUENCE [LARGE SCALE GENOMIC DNA]</scope>
    <source>
        <strain evidence="7 8">DSM 25622</strain>
    </source>
</reference>
<comment type="subcellular location">
    <subcellularLocation>
        <location evidence="1">Membrane</location>
        <topology evidence="1">Multi-pass membrane protein</topology>
    </subcellularLocation>
</comment>
<evidence type="ECO:0000256" key="4">
    <source>
        <dbReference type="ARBA" id="ARBA00022989"/>
    </source>
</evidence>
<keyword evidence="5 6" id="KW-0472">Membrane</keyword>
<protein>
    <submittedName>
        <fullName evidence="7">Putative tellurium resistance membrane protein TerC</fullName>
    </submittedName>
</protein>
<dbReference type="EMBL" id="JACIJD010000001">
    <property type="protein sequence ID" value="MBB5692234.1"/>
    <property type="molecule type" value="Genomic_DNA"/>
</dbReference>
<dbReference type="Proteomes" id="UP000580654">
    <property type="component" value="Unassembled WGS sequence"/>
</dbReference>
<feature type="transmembrane region" description="Helical" evidence="6">
    <location>
        <begin position="85"/>
        <end position="103"/>
    </location>
</feature>
<evidence type="ECO:0000313" key="7">
    <source>
        <dbReference type="EMBL" id="MBB5692234.1"/>
    </source>
</evidence>
<dbReference type="Pfam" id="PF03741">
    <property type="entry name" value="TerC"/>
    <property type="match status" value="1"/>
</dbReference>
<keyword evidence="8" id="KW-1185">Reference proteome</keyword>
<feature type="transmembrane region" description="Helical" evidence="6">
    <location>
        <begin position="6"/>
        <end position="30"/>
    </location>
</feature>